<dbReference type="OrthoDB" id="5427350at2759"/>
<dbReference type="PANTHER" id="PTHR35340">
    <property type="entry name" value="PQQ ENZYME REPEAT PROTEIN-RELATED"/>
    <property type="match status" value="1"/>
</dbReference>
<gene>
    <name evidence="3" type="ORF">ACRE_016880</name>
</gene>
<dbReference type="Pfam" id="PF14269">
    <property type="entry name" value="Arylsulfotran_2"/>
    <property type="match status" value="1"/>
</dbReference>
<dbReference type="STRING" id="857340.A0A086TDQ1"/>
<protein>
    <recommendedName>
        <fullName evidence="5">Arylsulfotransferase-like protein</fullName>
    </recommendedName>
</protein>
<sequence length="597" mass="67190">MSPLRHLRRDETRANSTPQWCPSFLALACLVLLGTHSAAAAVADTSDPAVNVRGSYWYDWGWYGAYPRKSYESFGAESPLINIVKQDERCDDGLIFFEPRGAYVETPGPVVIDNDGNLIWTETKWGQAMDLKAQRYKGKDYITFWRGTDRGGFAGGEGSYIMLDDKYEVFKEIKPIGGLTGDLHEFRITDEDTIIMTMYESTKGDMHEYGMDEGWIFDCLFQEINIETGELIFEWRASDVYPIHESMQPLFNTGGYPDNGFDFFHINSVDKDANGDYLISARHMCAVACISHVDGSILWQLGGVRNSFTDLSDGAATNFTWNHHASWHSNTTLTIFDNGSNGQVVSAAHSRGIMVEVDLDKMTAKAIHQYMPALDLLTPSQGSVQILPNDNVLVGWGHTPAFTEYTMDGEVLCDTHFGVIWLANFGWSKSYRTFKFPWVGRPNTLPSVAVRPNKGAVFVSWNGATEVDRWLLQSGRSADEDAEFSDHEDVPKTTFETRIPIPADARQYLRVAALDRNGDVLAYSKPVSRNERTVINLTDAPWRGWKPEPFTIFMWSLSAFVVLVATVYRFRGHLTRAVRRAVGRGVTAHRYEPLPVQ</sequence>
<feature type="transmembrane region" description="Helical" evidence="1">
    <location>
        <begin position="552"/>
        <end position="570"/>
    </location>
</feature>
<keyword evidence="2" id="KW-0732">Signal</keyword>
<keyword evidence="4" id="KW-1185">Reference proteome</keyword>
<dbReference type="PANTHER" id="PTHR35340:SF5">
    <property type="entry name" value="ASST-DOMAIN-CONTAINING PROTEIN"/>
    <property type="match status" value="1"/>
</dbReference>
<evidence type="ECO:0000313" key="4">
    <source>
        <dbReference type="Proteomes" id="UP000029964"/>
    </source>
</evidence>
<evidence type="ECO:0000256" key="1">
    <source>
        <dbReference type="SAM" id="Phobius"/>
    </source>
</evidence>
<dbReference type="InterPro" id="IPR053143">
    <property type="entry name" value="Arylsulfate_ST"/>
</dbReference>
<keyword evidence="1" id="KW-1133">Transmembrane helix</keyword>
<organism evidence="3 4">
    <name type="scientific">Hapsidospora chrysogenum (strain ATCC 11550 / CBS 779.69 / DSM 880 / IAM 14645 / JCM 23072 / IMI 49137)</name>
    <name type="common">Acremonium chrysogenum</name>
    <dbReference type="NCBI Taxonomy" id="857340"/>
    <lineage>
        <taxon>Eukaryota</taxon>
        <taxon>Fungi</taxon>
        <taxon>Dikarya</taxon>
        <taxon>Ascomycota</taxon>
        <taxon>Pezizomycotina</taxon>
        <taxon>Sordariomycetes</taxon>
        <taxon>Hypocreomycetidae</taxon>
        <taxon>Hypocreales</taxon>
        <taxon>Bionectriaceae</taxon>
        <taxon>Hapsidospora</taxon>
    </lineage>
</organism>
<feature type="chain" id="PRO_5001815631" description="Arylsulfotransferase-like protein" evidence="2">
    <location>
        <begin position="41"/>
        <end position="597"/>
    </location>
</feature>
<proteinExistence type="predicted"/>
<accession>A0A086TDQ1</accession>
<keyword evidence="1" id="KW-0812">Transmembrane</keyword>
<evidence type="ECO:0000256" key="2">
    <source>
        <dbReference type="SAM" id="SignalP"/>
    </source>
</evidence>
<dbReference type="InterPro" id="IPR039535">
    <property type="entry name" value="ASST-like"/>
</dbReference>
<dbReference type="Proteomes" id="UP000029964">
    <property type="component" value="Unassembled WGS sequence"/>
</dbReference>
<keyword evidence="1" id="KW-0472">Membrane</keyword>
<dbReference type="AlphaFoldDB" id="A0A086TDQ1"/>
<dbReference type="HOGENOM" id="CLU_018249_0_1_1"/>
<comment type="caution">
    <text evidence="3">The sequence shown here is derived from an EMBL/GenBank/DDBJ whole genome shotgun (WGS) entry which is preliminary data.</text>
</comment>
<feature type="signal peptide" evidence="2">
    <location>
        <begin position="1"/>
        <end position="40"/>
    </location>
</feature>
<dbReference type="EMBL" id="JPKY01000009">
    <property type="protein sequence ID" value="KFH47483.1"/>
    <property type="molecule type" value="Genomic_DNA"/>
</dbReference>
<name>A0A086TDQ1_HAPC1</name>
<evidence type="ECO:0008006" key="5">
    <source>
        <dbReference type="Google" id="ProtNLM"/>
    </source>
</evidence>
<dbReference type="PROSITE" id="PS51257">
    <property type="entry name" value="PROKAR_LIPOPROTEIN"/>
    <property type="match status" value="1"/>
</dbReference>
<reference evidence="4" key="1">
    <citation type="journal article" date="2014" name="Genome Announc.">
        <title>Genome sequence and annotation of Acremonium chrysogenum, producer of the beta-lactam antibiotic cephalosporin C.</title>
        <authorList>
            <person name="Terfehr D."/>
            <person name="Dahlmann T.A."/>
            <person name="Specht T."/>
            <person name="Zadra I."/>
            <person name="Kuernsteiner H."/>
            <person name="Kueck U."/>
        </authorList>
    </citation>
    <scope>NUCLEOTIDE SEQUENCE [LARGE SCALE GENOMIC DNA]</scope>
    <source>
        <strain evidence="4">ATCC 11550 / CBS 779.69 / DSM 880 / IAM 14645 / JCM 23072 / IMI 49137</strain>
    </source>
</reference>
<evidence type="ECO:0000313" key="3">
    <source>
        <dbReference type="EMBL" id="KFH47483.1"/>
    </source>
</evidence>